<dbReference type="InterPro" id="IPR028889">
    <property type="entry name" value="USP"/>
</dbReference>
<name>A0A811M666_BURXY</name>
<keyword evidence="23" id="KW-1185">Reference proteome</keyword>
<dbReference type="OrthoDB" id="288590at2759"/>
<dbReference type="GO" id="GO:0044539">
    <property type="term" value="P:long-chain fatty acid import into cell"/>
    <property type="evidence" value="ECO:0007669"/>
    <property type="project" value="TreeGrafter"/>
</dbReference>
<dbReference type="AlphaFoldDB" id="A0A811M666"/>
<evidence type="ECO:0000256" key="5">
    <source>
        <dbReference type="ARBA" id="ARBA00022598"/>
    </source>
</evidence>
<keyword evidence="4" id="KW-1003">Cell membrane</keyword>
<dbReference type="InterPro" id="IPR038765">
    <property type="entry name" value="Papain-like_cys_pep_sf"/>
</dbReference>
<dbReference type="SUPFAM" id="SSF56801">
    <property type="entry name" value="Acetyl-CoA synthetase-like"/>
    <property type="match status" value="1"/>
</dbReference>
<dbReference type="EMBL" id="CAJFCV020000006">
    <property type="protein sequence ID" value="CAG9130593.1"/>
    <property type="molecule type" value="Genomic_DNA"/>
</dbReference>
<keyword evidence="5" id="KW-0436">Ligase</keyword>
<dbReference type="InterPro" id="IPR000873">
    <property type="entry name" value="AMP-dep_synth/lig_dom"/>
</dbReference>
<dbReference type="GO" id="GO:0005886">
    <property type="term" value="C:plasma membrane"/>
    <property type="evidence" value="ECO:0007669"/>
    <property type="project" value="UniProtKB-SubCell"/>
</dbReference>
<dbReference type="InterPro" id="IPR020845">
    <property type="entry name" value="AMP-binding_CS"/>
</dbReference>
<sequence>MAKKNKVPQQRQSRSASKEMTPMDPSQLQIPKGLPNLGNTCFFNSVTQCILQTQALNYYLKEVGKIKELLIPKDCIVSINDVKVEVPAARIPLPEPEMLFVKTFSNLLTEFRCGRSPNPQSLFNQIARKVPRFRGWAQQDAHELLRYLLDVLRSDEIDRFKEGIEEYLDKKEENSDLLRKAILKCAAIPLLDSVFGGTLLQTIRCSECNYVSTTFELFLDLSLPLVRDDCNKKGNAVQAKSKYQLKKEQRNSKKKANKKRKKRGSEMELGSEENREGSSRQDDDEKPNESDEEILENGNEVSEINGNVEVDLIDEVEKLAIDSNADCISALLGENGNQEHSNGIMISLRRYFSEDVLAAADAYECEKCCAPLNRKKKKDEPRKTVVSHKRYFVFSPPPILTLHMKRFEQTHTFSRTTSSKIRGHIEFPMVLDLASFCSKSEERVMPNQTKILYSLYGVVCHSGDLSGGHYIAYVRSRKELSHVQAFFEQAAKESFTDASRLGDLTSHVALKREMNGRLKTVKTPSEEEAAEALKTLEYTSRWFYCSDSNVSMTTETKVNVHFDISDRWECVKTAGLINCLIKCNICEMGLTSHLVDVAIILVLCVLFFQYENWLAITLICLLFRYFSSDIGKRGLKTLPRDLKGLALLLRVKWTMHQGFKRNKPLHYYFLDHVKQHPNKECVVEVETGRKFTFSQLNGLANKYANAYKKVSNEKQIAIFLENSADFFACWLGLSKLGVITAWINSNLKAEPLAHSIKVAKTDIVLTSTSLLPTLLKTIDSGLLPQNLIIYTIDKPVDNGRSKSIQDLLQDPTEPEPNNDINFQSVLCYIYTSGTTGNPKPAIIKHFRYFFIAMGSGKSFGVTPDERIYITMPMYHSAAGILGIGQVVVLGATAIIRKKFSARNFWTEARDHQCTASQYIGEICRYLLAQPRSKAEREHSIRLMYGNGLRPEIWKEFVERFGIRKIGELYGSTEGNSNIVNINNHIGSCGFFPIYPFLTALYPVRLVKVNPETGELLRDENGLCISCRPGDTGEMVGMIKKNDPLLRFEGYVNKDDTDKKVITDVTRKGDVVFSSGDILYWDQYGYLYFKDRGGDTYRWRGENVSTMEVEGVLQPLMQIQNATVFGVEVNGREGRAGMIGATLNTNVDIQEFVDVAAKRLCDNLAAYAIPVFLRICKEVETTGTFKLKKSALQKDGFDPAKCGADPLFYFDYTAKTYKPLDSDMYNMIQSGQYSKI</sequence>
<dbReference type="PROSITE" id="PS00455">
    <property type="entry name" value="AMP_BINDING"/>
    <property type="match status" value="1"/>
</dbReference>
<dbReference type="Gene3D" id="3.90.70.10">
    <property type="entry name" value="Cysteine proteinases"/>
    <property type="match status" value="1"/>
</dbReference>
<dbReference type="FunFam" id="3.40.50.12780:FF:000019">
    <property type="entry name" value="Long-chain fatty acid transporter"/>
    <property type="match status" value="1"/>
</dbReference>
<keyword evidence="8" id="KW-0067">ATP-binding</keyword>
<keyword evidence="11" id="KW-0472">Membrane</keyword>
<proteinExistence type="inferred from homology"/>
<comment type="similarity">
    <text evidence="2">Belongs to the ATP-dependent AMP-binding enzyme family.</text>
</comment>
<comment type="catalytic activity">
    <reaction evidence="16">
        <text>tetracosanoate + ATP + CoA = tetracosanoyl-CoA + AMP + diphosphate</text>
        <dbReference type="Rhea" id="RHEA:33639"/>
        <dbReference type="ChEBI" id="CHEBI:30616"/>
        <dbReference type="ChEBI" id="CHEBI:31014"/>
        <dbReference type="ChEBI" id="CHEBI:33019"/>
        <dbReference type="ChEBI" id="CHEBI:57287"/>
        <dbReference type="ChEBI" id="CHEBI:65052"/>
        <dbReference type="ChEBI" id="CHEBI:456215"/>
    </reaction>
    <physiologicalReaction direction="left-to-right" evidence="16">
        <dbReference type="Rhea" id="RHEA:33640"/>
    </physiologicalReaction>
</comment>
<reference evidence="22" key="1">
    <citation type="submission" date="2020-09" db="EMBL/GenBank/DDBJ databases">
        <authorList>
            <person name="Kikuchi T."/>
        </authorList>
    </citation>
    <scope>NUCLEOTIDE SEQUENCE</scope>
    <source>
        <strain evidence="22">Ka4C1</strain>
    </source>
</reference>
<evidence type="ECO:0000256" key="4">
    <source>
        <dbReference type="ARBA" id="ARBA00022475"/>
    </source>
</evidence>
<dbReference type="PANTHER" id="PTHR43107:SF15">
    <property type="entry name" value="FATTY ACID TRANSPORT PROTEIN 3, ISOFORM A"/>
    <property type="match status" value="1"/>
</dbReference>
<keyword evidence="9" id="KW-1133">Transmembrane helix</keyword>
<dbReference type="InterPro" id="IPR001394">
    <property type="entry name" value="Peptidase_C19_UCH"/>
</dbReference>
<gene>
    <name evidence="22" type="ORF">BXYJ_LOCUS14774</name>
</gene>
<dbReference type="PANTHER" id="PTHR43107">
    <property type="entry name" value="LONG-CHAIN FATTY ACID TRANSPORT PROTEIN"/>
    <property type="match status" value="1"/>
</dbReference>
<comment type="catalytic activity">
    <reaction evidence="13">
        <text>a very long-chain fatty acid + ATP + CoA = a very long-chain fatty acyl-CoA + AMP + diphosphate</text>
        <dbReference type="Rhea" id="RHEA:54536"/>
        <dbReference type="ChEBI" id="CHEBI:30616"/>
        <dbReference type="ChEBI" id="CHEBI:33019"/>
        <dbReference type="ChEBI" id="CHEBI:57287"/>
        <dbReference type="ChEBI" id="CHEBI:58950"/>
        <dbReference type="ChEBI" id="CHEBI:138261"/>
        <dbReference type="ChEBI" id="CHEBI:456215"/>
    </reaction>
    <physiologicalReaction direction="left-to-right" evidence="13">
        <dbReference type="Rhea" id="RHEA:54537"/>
    </physiologicalReaction>
</comment>
<comment type="subcellular location">
    <subcellularLocation>
        <location evidence="1">Cell membrane</location>
        <topology evidence="1">Multi-pass membrane protein</topology>
    </subcellularLocation>
    <subcellularLocation>
        <location evidence="15">Peroxisome membrane</location>
    </subcellularLocation>
</comment>
<keyword evidence="3" id="KW-0813">Transport</keyword>
<evidence type="ECO:0000313" key="22">
    <source>
        <dbReference type="EMBL" id="CAD5234683.1"/>
    </source>
</evidence>
<dbReference type="InterPro" id="IPR042099">
    <property type="entry name" value="ANL_N_sf"/>
</dbReference>
<evidence type="ECO:0000256" key="10">
    <source>
        <dbReference type="ARBA" id="ARBA00023055"/>
    </source>
</evidence>
<evidence type="ECO:0000256" key="12">
    <source>
        <dbReference type="ARBA" id="ARBA00023140"/>
    </source>
</evidence>
<evidence type="ECO:0000256" key="20">
    <source>
        <dbReference type="SAM" id="MobiDB-lite"/>
    </source>
</evidence>
<dbReference type="Proteomes" id="UP000582659">
    <property type="component" value="Unassembled WGS sequence"/>
</dbReference>
<dbReference type="Gene3D" id="3.40.50.12780">
    <property type="entry name" value="N-terminal domain of ligase-like"/>
    <property type="match status" value="1"/>
</dbReference>
<evidence type="ECO:0000256" key="14">
    <source>
        <dbReference type="ARBA" id="ARBA00041297"/>
    </source>
</evidence>
<dbReference type="GO" id="GO:0004843">
    <property type="term" value="F:cysteine-type deubiquitinase activity"/>
    <property type="evidence" value="ECO:0007669"/>
    <property type="project" value="InterPro"/>
</dbReference>
<feature type="region of interest" description="Disordered" evidence="20">
    <location>
        <begin position="241"/>
        <end position="300"/>
    </location>
</feature>
<evidence type="ECO:0000256" key="2">
    <source>
        <dbReference type="ARBA" id="ARBA00006432"/>
    </source>
</evidence>
<comment type="caution">
    <text evidence="22">The sequence shown here is derived from an EMBL/GenBank/DDBJ whole genome shotgun (WGS) entry which is preliminary data.</text>
</comment>
<comment type="function">
    <text evidence="17">Acyl-CoA synthetase required for both the import of long chain fatty acids (LCFAs) (C14-C18) and the activation very long chain fatty acids (VLCFAs) (C20-C26) by esterification of the fatty acids into metabolically active CoA-thioesters for subsequent degradation or incorporation into phospholipids. The transport and fatty acyl-CoA synthetase activities are genetically separable and are thus independent activities. Esterifies VLCFAs in the peroxisome matrix. The VLCFAs are actively transported into peroxisomes by a PXA1-PXA2 heterodimeric transporter in the peroxisomal membrane.</text>
</comment>
<feature type="compositionally biased region" description="Basic and acidic residues" evidence="20">
    <location>
        <begin position="272"/>
        <end position="289"/>
    </location>
</feature>
<evidence type="ECO:0000256" key="15">
    <source>
        <dbReference type="ARBA" id="ARBA00046271"/>
    </source>
</evidence>
<dbReference type="EMBL" id="CAJFDI010000006">
    <property type="protein sequence ID" value="CAD5234683.1"/>
    <property type="molecule type" value="Genomic_DNA"/>
</dbReference>
<dbReference type="GO" id="GO:0005524">
    <property type="term" value="F:ATP binding"/>
    <property type="evidence" value="ECO:0007669"/>
    <property type="project" value="UniProtKB-KW"/>
</dbReference>
<dbReference type="Pfam" id="PF00501">
    <property type="entry name" value="AMP-binding"/>
    <property type="match status" value="1"/>
</dbReference>
<dbReference type="SMR" id="A0A811M666"/>
<keyword evidence="12" id="KW-0576">Peroxisome</keyword>
<evidence type="ECO:0000256" key="18">
    <source>
        <dbReference type="ARBA" id="ARBA00068795"/>
    </source>
</evidence>
<evidence type="ECO:0000256" key="11">
    <source>
        <dbReference type="ARBA" id="ARBA00023136"/>
    </source>
</evidence>
<evidence type="ECO:0000259" key="21">
    <source>
        <dbReference type="PROSITE" id="PS50235"/>
    </source>
</evidence>
<dbReference type="InterPro" id="IPR018200">
    <property type="entry name" value="USP_CS"/>
</dbReference>
<evidence type="ECO:0000313" key="23">
    <source>
        <dbReference type="Proteomes" id="UP000659654"/>
    </source>
</evidence>
<keyword evidence="10" id="KW-0445">Lipid transport</keyword>
<dbReference type="Proteomes" id="UP000659654">
    <property type="component" value="Unassembled WGS sequence"/>
</dbReference>
<dbReference type="GO" id="GO:0016579">
    <property type="term" value="P:protein deubiquitination"/>
    <property type="evidence" value="ECO:0007669"/>
    <property type="project" value="InterPro"/>
</dbReference>
<dbReference type="Gene3D" id="3.30.300.30">
    <property type="match status" value="1"/>
</dbReference>
<dbReference type="SUPFAM" id="SSF54001">
    <property type="entry name" value="Cysteine proteinases"/>
    <property type="match status" value="1"/>
</dbReference>
<dbReference type="GO" id="GO:0005324">
    <property type="term" value="F:long-chain fatty acid transmembrane transporter activity"/>
    <property type="evidence" value="ECO:0007669"/>
    <property type="project" value="TreeGrafter"/>
</dbReference>
<dbReference type="PROSITE" id="PS50235">
    <property type="entry name" value="USP_3"/>
    <property type="match status" value="1"/>
</dbReference>
<accession>A0A811M666</accession>
<evidence type="ECO:0000256" key="7">
    <source>
        <dbReference type="ARBA" id="ARBA00022741"/>
    </source>
</evidence>
<evidence type="ECO:0000256" key="16">
    <source>
        <dbReference type="ARBA" id="ARBA00048666"/>
    </source>
</evidence>
<feature type="region of interest" description="Disordered" evidence="20">
    <location>
        <begin position="1"/>
        <end position="30"/>
    </location>
</feature>
<protein>
    <recommendedName>
        <fullName evidence="18">Very long-chain fatty acid transport protein</fullName>
    </recommendedName>
    <alternativeName>
        <fullName evidence="14">Long-chain-fatty-acid--CoA ligase</fullName>
    </alternativeName>
    <alternativeName>
        <fullName evidence="19">Very-long-chain acyl-CoA synthetase</fullName>
    </alternativeName>
</protein>
<evidence type="ECO:0000256" key="17">
    <source>
        <dbReference type="ARBA" id="ARBA00060276"/>
    </source>
</evidence>
<feature type="domain" description="USP" evidence="21">
    <location>
        <begin position="32"/>
        <end position="568"/>
    </location>
</feature>
<evidence type="ECO:0000256" key="3">
    <source>
        <dbReference type="ARBA" id="ARBA00022448"/>
    </source>
</evidence>
<dbReference type="InterPro" id="IPR045851">
    <property type="entry name" value="AMP-bd_C_sf"/>
</dbReference>
<organism evidence="22 23">
    <name type="scientific">Bursaphelenchus xylophilus</name>
    <name type="common">Pinewood nematode worm</name>
    <name type="synonym">Aphelenchoides xylophilus</name>
    <dbReference type="NCBI Taxonomy" id="6326"/>
    <lineage>
        <taxon>Eukaryota</taxon>
        <taxon>Metazoa</taxon>
        <taxon>Ecdysozoa</taxon>
        <taxon>Nematoda</taxon>
        <taxon>Chromadorea</taxon>
        <taxon>Rhabditida</taxon>
        <taxon>Tylenchina</taxon>
        <taxon>Tylenchomorpha</taxon>
        <taxon>Aphelenchoidea</taxon>
        <taxon>Aphelenchoididae</taxon>
        <taxon>Bursaphelenchus</taxon>
    </lineage>
</organism>
<evidence type="ECO:0000256" key="9">
    <source>
        <dbReference type="ARBA" id="ARBA00022989"/>
    </source>
</evidence>
<evidence type="ECO:0000256" key="19">
    <source>
        <dbReference type="ARBA" id="ARBA00078285"/>
    </source>
</evidence>
<dbReference type="PROSITE" id="PS00973">
    <property type="entry name" value="USP_2"/>
    <property type="match status" value="1"/>
</dbReference>
<evidence type="ECO:0000256" key="1">
    <source>
        <dbReference type="ARBA" id="ARBA00004651"/>
    </source>
</evidence>
<feature type="compositionally biased region" description="Basic residues" evidence="20">
    <location>
        <begin position="252"/>
        <end position="263"/>
    </location>
</feature>
<dbReference type="GO" id="GO:0004467">
    <property type="term" value="F:long-chain fatty acid-CoA ligase activity"/>
    <property type="evidence" value="ECO:0007669"/>
    <property type="project" value="TreeGrafter"/>
</dbReference>
<evidence type="ECO:0000256" key="6">
    <source>
        <dbReference type="ARBA" id="ARBA00022692"/>
    </source>
</evidence>
<dbReference type="Pfam" id="PF00443">
    <property type="entry name" value="UCH"/>
    <property type="match status" value="1"/>
</dbReference>
<dbReference type="GO" id="GO:0005789">
    <property type="term" value="C:endoplasmic reticulum membrane"/>
    <property type="evidence" value="ECO:0007669"/>
    <property type="project" value="TreeGrafter"/>
</dbReference>
<keyword evidence="7" id="KW-0547">Nucleotide-binding</keyword>
<evidence type="ECO:0000256" key="13">
    <source>
        <dbReference type="ARBA" id="ARBA00036527"/>
    </source>
</evidence>
<evidence type="ECO:0000256" key="8">
    <source>
        <dbReference type="ARBA" id="ARBA00022840"/>
    </source>
</evidence>
<keyword evidence="6" id="KW-0812">Transmembrane</keyword>
<dbReference type="GO" id="GO:0005778">
    <property type="term" value="C:peroxisomal membrane"/>
    <property type="evidence" value="ECO:0007669"/>
    <property type="project" value="UniProtKB-SubCell"/>
</dbReference>